<dbReference type="EMBL" id="JRNN01000076">
    <property type="protein sequence ID" value="KGF33978.1"/>
    <property type="molecule type" value="Genomic_DNA"/>
</dbReference>
<evidence type="ECO:0008006" key="4">
    <source>
        <dbReference type="Google" id="ProtNLM"/>
    </source>
</evidence>
<accession>A0A095ZH15</accession>
<comment type="caution">
    <text evidence="2">The sequence shown here is derived from an EMBL/GenBank/DDBJ whole genome shotgun (WGS) entry which is preliminary data.</text>
</comment>
<feature type="chain" id="PRO_5001914350" description="Lipoprotein" evidence="1">
    <location>
        <begin position="20"/>
        <end position="276"/>
    </location>
</feature>
<evidence type="ECO:0000313" key="3">
    <source>
        <dbReference type="Proteomes" id="UP000029556"/>
    </source>
</evidence>
<name>A0A095ZH15_9BACT</name>
<keyword evidence="1" id="KW-0732">Signal</keyword>
<reference evidence="2 3" key="1">
    <citation type="submission" date="2014-07" db="EMBL/GenBank/DDBJ databases">
        <authorList>
            <person name="McCorrison J."/>
            <person name="Sanka R."/>
            <person name="Torralba M."/>
            <person name="Gillis M."/>
            <person name="Haft D.H."/>
            <person name="Methe B."/>
            <person name="Sutton G."/>
            <person name="Nelson K.E."/>
        </authorList>
    </citation>
    <scope>NUCLEOTIDE SEQUENCE [LARGE SCALE GENOMIC DNA]</scope>
    <source>
        <strain evidence="2 3">DNF00853</strain>
    </source>
</reference>
<dbReference type="AlphaFoldDB" id="A0A095ZH15"/>
<dbReference type="RefSeq" id="WP_036873862.1">
    <property type="nucleotide sequence ID" value="NZ_JRNN01000076.1"/>
</dbReference>
<dbReference type="Proteomes" id="UP000029556">
    <property type="component" value="Unassembled WGS sequence"/>
</dbReference>
<evidence type="ECO:0000313" key="2">
    <source>
        <dbReference type="EMBL" id="KGF33978.1"/>
    </source>
</evidence>
<sequence>MKKSLSLMLYVFMCSCCLGSSRVSLNYKNDESTDALEVKSPICSPLNSEDNELTDSITTNFSQSNVTYYGIRIWPQDEEYYQKSVENRLYLVLGINDTLVVISDNPIFFGANILSIRSKSRARKVYSRYNLNFDNDLPIGFYATSSSDTLIYEKIPIKSAPYQLSKGILKTNRLIGLPIYVGMPIKVLNRKVGIEGIIPLETLTEYKVMCVIHPEAVRSLWVDKQYIQSLKQLSHCDITMIILKLKDNKIDTIEFTNFGKYKMTDGMSVTSYLKFR</sequence>
<organism evidence="2 3">
    <name type="scientific">Hoylesella buccalis DNF00853</name>
    <dbReference type="NCBI Taxonomy" id="1401074"/>
    <lineage>
        <taxon>Bacteria</taxon>
        <taxon>Pseudomonadati</taxon>
        <taxon>Bacteroidota</taxon>
        <taxon>Bacteroidia</taxon>
        <taxon>Bacteroidales</taxon>
        <taxon>Prevotellaceae</taxon>
        <taxon>Hoylesella</taxon>
    </lineage>
</organism>
<feature type="signal peptide" evidence="1">
    <location>
        <begin position="1"/>
        <end position="19"/>
    </location>
</feature>
<evidence type="ECO:0000256" key="1">
    <source>
        <dbReference type="SAM" id="SignalP"/>
    </source>
</evidence>
<protein>
    <recommendedName>
        <fullName evidence="4">Lipoprotein</fullName>
    </recommendedName>
</protein>
<gene>
    <name evidence="2" type="ORF">HMPREF2137_09435</name>
</gene>
<dbReference type="OrthoDB" id="1074490at2"/>
<proteinExistence type="predicted"/>
<dbReference type="PROSITE" id="PS51257">
    <property type="entry name" value="PROKAR_LIPOPROTEIN"/>
    <property type="match status" value="1"/>
</dbReference>